<feature type="domain" description="Glutaredoxin" evidence="6">
    <location>
        <begin position="11"/>
        <end position="65"/>
    </location>
</feature>
<gene>
    <name evidence="7" type="ORF">M0R45_013638</name>
</gene>
<feature type="compositionally biased region" description="Basic and acidic residues" evidence="5">
    <location>
        <begin position="69"/>
        <end position="79"/>
    </location>
</feature>
<comment type="subcellular location">
    <subcellularLocation>
        <location evidence="1">Cytoplasm</location>
    </subcellularLocation>
</comment>
<evidence type="ECO:0000259" key="6">
    <source>
        <dbReference type="Pfam" id="PF00462"/>
    </source>
</evidence>
<reference evidence="7 8" key="1">
    <citation type="journal article" date="2023" name="G3 (Bethesda)">
        <title>A chromosome-length genome assembly and annotation of blackberry (Rubus argutus, cv. 'Hillquist').</title>
        <authorList>
            <person name="Bruna T."/>
            <person name="Aryal R."/>
            <person name="Dudchenko O."/>
            <person name="Sargent D.J."/>
            <person name="Mead D."/>
            <person name="Buti M."/>
            <person name="Cavallini A."/>
            <person name="Hytonen T."/>
            <person name="Andres J."/>
            <person name="Pham M."/>
            <person name="Weisz D."/>
            <person name="Mascagni F."/>
            <person name="Usai G."/>
            <person name="Natali L."/>
            <person name="Bassil N."/>
            <person name="Fernandez G.E."/>
            <person name="Lomsadze A."/>
            <person name="Armour M."/>
            <person name="Olukolu B."/>
            <person name="Poorten T."/>
            <person name="Britton C."/>
            <person name="Davik J."/>
            <person name="Ashrafi H."/>
            <person name="Aiden E.L."/>
            <person name="Borodovsky M."/>
            <person name="Worthington M."/>
        </authorList>
    </citation>
    <scope>NUCLEOTIDE SEQUENCE [LARGE SCALE GENOMIC DNA]</scope>
    <source>
        <strain evidence="7">PI 553951</strain>
    </source>
</reference>
<dbReference type="PROSITE" id="PS51354">
    <property type="entry name" value="GLUTAREDOXIN_2"/>
    <property type="match status" value="1"/>
</dbReference>
<dbReference type="EMBL" id="JBEDUW010000003">
    <property type="protein sequence ID" value="KAK9936814.1"/>
    <property type="molecule type" value="Genomic_DNA"/>
</dbReference>
<evidence type="ECO:0000256" key="2">
    <source>
        <dbReference type="ARBA" id="ARBA00007568"/>
    </source>
</evidence>
<keyword evidence="8" id="KW-1185">Reference proteome</keyword>
<name>A0AAW1XJS4_RUBAR</name>
<evidence type="ECO:0000256" key="1">
    <source>
        <dbReference type="ARBA" id="ARBA00004496"/>
    </source>
</evidence>
<dbReference type="SUPFAM" id="SSF52833">
    <property type="entry name" value="Thioredoxin-like"/>
    <property type="match status" value="1"/>
</dbReference>
<dbReference type="InterPro" id="IPR002109">
    <property type="entry name" value="Glutaredoxin"/>
</dbReference>
<dbReference type="PANTHER" id="PTHR10168">
    <property type="entry name" value="GLUTAREDOXIN"/>
    <property type="match status" value="1"/>
</dbReference>
<dbReference type="Pfam" id="PF00462">
    <property type="entry name" value="Glutaredoxin"/>
    <property type="match status" value="1"/>
</dbReference>
<dbReference type="InterPro" id="IPR011905">
    <property type="entry name" value="GlrX-like_pln_2"/>
</dbReference>
<comment type="similarity">
    <text evidence="2">Belongs to the glutaredoxin family. CC-type subfamily.</text>
</comment>
<keyword evidence="3" id="KW-0963">Cytoplasm</keyword>
<dbReference type="InterPro" id="IPR036249">
    <property type="entry name" value="Thioredoxin-like_sf"/>
</dbReference>
<protein>
    <recommendedName>
        <fullName evidence="6">Glutaredoxin domain-containing protein</fullName>
    </recommendedName>
</protein>
<proteinExistence type="inferred from homology"/>
<evidence type="ECO:0000256" key="3">
    <source>
        <dbReference type="ARBA" id="ARBA00022490"/>
    </source>
</evidence>
<dbReference type="Proteomes" id="UP001457282">
    <property type="component" value="Unassembled WGS sequence"/>
</dbReference>
<sequence length="103" mass="11109">MVRQLGSCNAVVVFSSSGCPMCTVAERLLFSLGVGPTIVVLDHHVEGPDIREVLRELADGQQPVPGGVHRREVLGRRGGTDGLPHQRQPRPSPQALRRSLALI</sequence>
<evidence type="ECO:0000256" key="4">
    <source>
        <dbReference type="ARBA" id="ARBA00023284"/>
    </source>
</evidence>
<accession>A0AAW1XJS4</accession>
<feature type="region of interest" description="Disordered" evidence="5">
    <location>
        <begin position="57"/>
        <end position="103"/>
    </location>
</feature>
<dbReference type="GO" id="GO:0005737">
    <property type="term" value="C:cytoplasm"/>
    <property type="evidence" value="ECO:0007669"/>
    <property type="project" value="UniProtKB-SubCell"/>
</dbReference>
<evidence type="ECO:0000313" key="8">
    <source>
        <dbReference type="Proteomes" id="UP001457282"/>
    </source>
</evidence>
<keyword evidence="4" id="KW-0676">Redox-active center</keyword>
<dbReference type="PROSITE" id="PS51257">
    <property type="entry name" value="PROKAR_LIPOPROTEIN"/>
    <property type="match status" value="1"/>
</dbReference>
<evidence type="ECO:0000256" key="5">
    <source>
        <dbReference type="SAM" id="MobiDB-lite"/>
    </source>
</evidence>
<dbReference type="Gene3D" id="3.40.30.10">
    <property type="entry name" value="Glutaredoxin"/>
    <property type="match status" value="1"/>
</dbReference>
<comment type="caution">
    <text evidence="7">The sequence shown here is derived from an EMBL/GenBank/DDBJ whole genome shotgun (WGS) entry which is preliminary data.</text>
</comment>
<dbReference type="AlphaFoldDB" id="A0AAW1XJS4"/>
<evidence type="ECO:0000313" key="7">
    <source>
        <dbReference type="EMBL" id="KAK9936814.1"/>
    </source>
</evidence>
<organism evidence="7 8">
    <name type="scientific">Rubus argutus</name>
    <name type="common">Southern blackberry</name>
    <dbReference type="NCBI Taxonomy" id="59490"/>
    <lineage>
        <taxon>Eukaryota</taxon>
        <taxon>Viridiplantae</taxon>
        <taxon>Streptophyta</taxon>
        <taxon>Embryophyta</taxon>
        <taxon>Tracheophyta</taxon>
        <taxon>Spermatophyta</taxon>
        <taxon>Magnoliopsida</taxon>
        <taxon>eudicotyledons</taxon>
        <taxon>Gunneridae</taxon>
        <taxon>Pentapetalae</taxon>
        <taxon>rosids</taxon>
        <taxon>fabids</taxon>
        <taxon>Rosales</taxon>
        <taxon>Rosaceae</taxon>
        <taxon>Rosoideae</taxon>
        <taxon>Rosoideae incertae sedis</taxon>
        <taxon>Rubus</taxon>
    </lineage>
</organism>